<dbReference type="STRING" id="1090615.SAMN04515671_1103"/>
<dbReference type="EMBL" id="LT629710">
    <property type="protein sequence ID" value="SDO48989.1"/>
    <property type="molecule type" value="Genomic_DNA"/>
</dbReference>
<reference evidence="1 2" key="1">
    <citation type="submission" date="2016-10" db="EMBL/GenBank/DDBJ databases">
        <authorList>
            <person name="de Groot N.N."/>
        </authorList>
    </citation>
    <scope>NUCLEOTIDE SEQUENCE [LARGE SCALE GENOMIC DNA]</scope>
    <source>
        <strain evidence="2">P4-7,KCTC 19426,CECT 7604</strain>
    </source>
</reference>
<organism evidence="1 2">
    <name type="scientific">Nakamurella panacisegetis</name>
    <dbReference type="NCBI Taxonomy" id="1090615"/>
    <lineage>
        <taxon>Bacteria</taxon>
        <taxon>Bacillati</taxon>
        <taxon>Actinomycetota</taxon>
        <taxon>Actinomycetes</taxon>
        <taxon>Nakamurellales</taxon>
        <taxon>Nakamurellaceae</taxon>
        <taxon>Nakamurella</taxon>
    </lineage>
</organism>
<sequence>MPTLPQQNRQTVDKAAPEEPLTLTRWFDDRRHLASDNVDVKAAWSELDASIRASWLIQVGDPKDALVRDAFVDLTTIVLTYDSLAVQIVWDETEIADGWPVVAAWDGKVRFVRIAGNCPLSAIATGIAAIFERWQDGLWFGPAIEPCPAWCTLHKAGSHLKDESTCEHSFVMDPAPAYAHVEVNVVAVRSWGQFVEPTAVEMIGLADVALTPSEAARLAVGLVTASNLAAGLDQTIDADGSVHP</sequence>
<protein>
    <submittedName>
        <fullName evidence="1">Uncharacterized protein</fullName>
    </submittedName>
</protein>
<name>A0A1H0JZL2_9ACTN</name>
<proteinExistence type="predicted"/>
<dbReference type="AlphaFoldDB" id="A0A1H0JZL2"/>
<accession>A0A1H0JZL2</accession>
<dbReference type="Proteomes" id="UP000198741">
    <property type="component" value="Chromosome I"/>
</dbReference>
<evidence type="ECO:0000313" key="1">
    <source>
        <dbReference type="EMBL" id="SDO48989.1"/>
    </source>
</evidence>
<evidence type="ECO:0000313" key="2">
    <source>
        <dbReference type="Proteomes" id="UP000198741"/>
    </source>
</evidence>
<gene>
    <name evidence="1" type="ORF">SAMN04515671_1103</name>
</gene>
<keyword evidence="2" id="KW-1185">Reference proteome</keyword>